<proteinExistence type="predicted"/>
<keyword evidence="1" id="KW-0378">Hydrolase</keyword>
<dbReference type="InterPro" id="IPR013094">
    <property type="entry name" value="AB_hydrolase_3"/>
</dbReference>
<gene>
    <name evidence="4" type="ORF">Cpir12675_006183</name>
</gene>
<dbReference type="SUPFAM" id="SSF53474">
    <property type="entry name" value="alpha/beta-Hydrolases"/>
    <property type="match status" value="1"/>
</dbReference>
<evidence type="ECO:0000313" key="5">
    <source>
        <dbReference type="Proteomes" id="UP001583280"/>
    </source>
</evidence>
<dbReference type="InterPro" id="IPR050300">
    <property type="entry name" value="GDXG_lipolytic_enzyme"/>
</dbReference>
<dbReference type="Gene3D" id="3.40.50.1820">
    <property type="entry name" value="alpha/beta hydrolase"/>
    <property type="match status" value="1"/>
</dbReference>
<protein>
    <recommendedName>
        <fullName evidence="3">Alpha/beta hydrolase fold-3 domain-containing protein</fullName>
    </recommendedName>
</protein>
<dbReference type="Proteomes" id="UP001583280">
    <property type="component" value="Unassembled WGS sequence"/>
</dbReference>
<feature type="region of interest" description="Disordered" evidence="2">
    <location>
        <begin position="1"/>
        <end position="57"/>
    </location>
</feature>
<dbReference type="Pfam" id="PF07859">
    <property type="entry name" value="Abhydrolase_3"/>
    <property type="match status" value="1"/>
</dbReference>
<dbReference type="PANTHER" id="PTHR48081:SF8">
    <property type="entry name" value="ALPHA_BETA HYDROLASE FOLD-3 DOMAIN-CONTAINING PROTEIN-RELATED"/>
    <property type="match status" value="1"/>
</dbReference>
<feature type="domain" description="Alpha/beta hydrolase fold-3" evidence="3">
    <location>
        <begin position="141"/>
        <end position="362"/>
    </location>
</feature>
<dbReference type="PANTHER" id="PTHR48081">
    <property type="entry name" value="AB HYDROLASE SUPERFAMILY PROTEIN C4A8.06C"/>
    <property type="match status" value="1"/>
</dbReference>
<feature type="compositionally biased region" description="Polar residues" evidence="2">
    <location>
        <begin position="11"/>
        <end position="20"/>
    </location>
</feature>
<evidence type="ECO:0000256" key="1">
    <source>
        <dbReference type="ARBA" id="ARBA00022801"/>
    </source>
</evidence>
<comment type="caution">
    <text evidence="4">The sequence shown here is derived from an EMBL/GenBank/DDBJ whole genome shotgun (WGS) entry which is preliminary data.</text>
</comment>
<feature type="compositionally biased region" description="Polar residues" evidence="2">
    <location>
        <begin position="32"/>
        <end position="49"/>
    </location>
</feature>
<evidence type="ECO:0000313" key="4">
    <source>
        <dbReference type="EMBL" id="KAL1888403.1"/>
    </source>
</evidence>
<dbReference type="EMBL" id="JAWDJO010000263">
    <property type="protein sequence ID" value="KAL1888403.1"/>
    <property type="molecule type" value="Genomic_DNA"/>
</dbReference>
<evidence type="ECO:0000256" key="2">
    <source>
        <dbReference type="SAM" id="MobiDB-lite"/>
    </source>
</evidence>
<sequence length="437" mass="48924">MSSWFDLGSYFQASTDSSPGASRRQPAGNRPARNSYSTMTTSDSPSKTPEISIEPQPDCSEFATSIDGWPRWLLAARVYALRSAASCAFSCITPFPCEMPQTVSTFYIDSTISRDCAPQAIAVDVWMPTPSPALHSARPALINFHGGGFVIGQGTDDRIWTSYAQQELGAVVFSVNYRLAPGYPFPTPMEDCLDAILQIAARAEEFGISRDQIFLSGFSAGGSLALSSWIVLQDPARWDYHFELPIPSIKGLALFYPGLDWSISREEKRRGCAQPDLTLPASMTDMFDCSYIYPNRPREGRRDLRLSPGLMEDALLKKMPPTHFCLCEHDMLLAEEFRFISRLKAANRDVTHRIVLDEQHAWDKPMPFAPKPSVMEEYTVTINEIRRWIDPSWMDRGYAPMESMETLSHVKSDSISNSSKRMLPFVVERSISSTSSC</sequence>
<accession>A0ABR3YKP1</accession>
<evidence type="ECO:0000259" key="3">
    <source>
        <dbReference type="Pfam" id="PF07859"/>
    </source>
</evidence>
<organism evidence="4 5">
    <name type="scientific">Ceratocystis pirilliformis</name>
    <dbReference type="NCBI Taxonomy" id="259994"/>
    <lineage>
        <taxon>Eukaryota</taxon>
        <taxon>Fungi</taxon>
        <taxon>Dikarya</taxon>
        <taxon>Ascomycota</taxon>
        <taxon>Pezizomycotina</taxon>
        <taxon>Sordariomycetes</taxon>
        <taxon>Hypocreomycetidae</taxon>
        <taxon>Microascales</taxon>
        <taxon>Ceratocystidaceae</taxon>
        <taxon>Ceratocystis</taxon>
    </lineage>
</organism>
<keyword evidence="5" id="KW-1185">Reference proteome</keyword>
<reference evidence="4 5" key="1">
    <citation type="journal article" date="2024" name="IMA Fungus">
        <title>IMA Genome - F19 : A genome assembly and annotation guide to empower mycologists, including annotated draft genome sequences of Ceratocystis pirilliformis, Diaporthe australafricana, Fusarium ophioides, Paecilomyces lecythidis, and Sporothrix stenoceras.</title>
        <authorList>
            <person name="Aylward J."/>
            <person name="Wilson A.M."/>
            <person name="Visagie C.M."/>
            <person name="Spraker J."/>
            <person name="Barnes I."/>
            <person name="Buitendag C."/>
            <person name="Ceriani C."/>
            <person name="Del Mar Angel L."/>
            <person name="du Plessis D."/>
            <person name="Fuchs T."/>
            <person name="Gasser K."/>
            <person name="Kramer D."/>
            <person name="Li W."/>
            <person name="Munsamy K."/>
            <person name="Piso A."/>
            <person name="Price J.L."/>
            <person name="Sonnekus B."/>
            <person name="Thomas C."/>
            <person name="van der Nest A."/>
            <person name="van Dijk A."/>
            <person name="van Heerden A."/>
            <person name="van Vuuren N."/>
            <person name="Yilmaz N."/>
            <person name="Duong T.A."/>
            <person name="van der Merwe N.A."/>
            <person name="Wingfield M.J."/>
            <person name="Wingfield B.D."/>
        </authorList>
    </citation>
    <scope>NUCLEOTIDE SEQUENCE [LARGE SCALE GENOMIC DNA]</scope>
    <source>
        <strain evidence="4 5">CMW 12675</strain>
    </source>
</reference>
<dbReference type="InterPro" id="IPR029058">
    <property type="entry name" value="AB_hydrolase_fold"/>
</dbReference>
<name>A0ABR3YKP1_9PEZI</name>